<dbReference type="STRING" id="331113.SNE_A02110"/>
<reference evidence="1 2" key="2">
    <citation type="journal article" date="2011" name="Mol. Biol. Evol.">
        <title>Unity in variety--the pan-genome of the Chlamydiae.</title>
        <authorList>
            <person name="Collingro A."/>
            <person name="Tischler P."/>
            <person name="Weinmaier T."/>
            <person name="Penz T."/>
            <person name="Heinz E."/>
            <person name="Brunham R.C."/>
            <person name="Read T.D."/>
            <person name="Bavoil P.M."/>
            <person name="Sachse K."/>
            <person name="Kahane S."/>
            <person name="Friedman M.G."/>
            <person name="Rattei T."/>
            <person name="Myers G.S."/>
            <person name="Horn M."/>
        </authorList>
    </citation>
    <scope>NUCLEOTIDE SEQUENCE [LARGE SCALE GENOMIC DNA]</scope>
    <source>
        <strain evidence="2">ATCC VR-1471 / Z</strain>
    </source>
</reference>
<sequence>MLFVLKVILLDADLILFQKSRSK</sequence>
<keyword evidence="2" id="KW-1185">Reference proteome</keyword>
<dbReference type="KEGG" id="sng:SNE_A02110"/>
<evidence type="ECO:0000313" key="1">
    <source>
        <dbReference type="EMBL" id="CCB88088.1"/>
    </source>
</evidence>
<organism evidence="1 2">
    <name type="scientific">Simkania negevensis (strain ATCC VR-1471 / DSM 27360 / Z)</name>
    <dbReference type="NCBI Taxonomy" id="331113"/>
    <lineage>
        <taxon>Bacteria</taxon>
        <taxon>Pseudomonadati</taxon>
        <taxon>Chlamydiota</taxon>
        <taxon>Chlamydiia</taxon>
        <taxon>Parachlamydiales</taxon>
        <taxon>Simkaniaceae</taxon>
        <taxon>Simkania</taxon>
    </lineage>
</organism>
<reference key="1">
    <citation type="journal article" date="2011" name="Mol. Biol. Evol.">
        <title>Unity in variety -- the pan-genome of the Chlamydiae.</title>
        <authorList>
            <person name="Collingro A."/>
            <person name="Tischler P."/>
            <person name="Weinmaier T."/>
            <person name="Penz T."/>
            <person name="Heinz E."/>
            <person name="Brunham R.C."/>
            <person name="Read T.D."/>
            <person name="Bavoil P.M."/>
            <person name="Sachse K."/>
            <person name="Kahane S."/>
            <person name="Friedman M.G."/>
            <person name="Rattei T."/>
            <person name="Myers G.S.A."/>
            <person name="Horn M."/>
        </authorList>
    </citation>
    <scope>NUCLEOTIDE SEQUENCE</scope>
    <source>
        <strain>Z</strain>
    </source>
</reference>
<evidence type="ECO:0000313" key="2">
    <source>
        <dbReference type="Proteomes" id="UP000000496"/>
    </source>
</evidence>
<dbReference type="AlphaFoldDB" id="F8L5U6"/>
<dbReference type="HOGENOM" id="CLU_3423110_0_0_0"/>
<protein>
    <submittedName>
        <fullName evidence="1">Uncharacterized protein</fullName>
    </submittedName>
</protein>
<gene>
    <name evidence="1" type="ordered locus">SNE_A02110</name>
</gene>
<name>F8L5U6_SIMNZ</name>
<dbReference type="Proteomes" id="UP000000496">
    <property type="component" value="Chromosome gsn.131"/>
</dbReference>
<dbReference type="EMBL" id="FR872582">
    <property type="protein sequence ID" value="CCB88088.1"/>
    <property type="molecule type" value="Genomic_DNA"/>
</dbReference>
<proteinExistence type="predicted"/>
<accession>F8L5U6</accession>